<feature type="domain" description="Catalase immune-responsive" evidence="7">
    <location>
        <begin position="45"/>
        <end position="86"/>
    </location>
</feature>
<keyword evidence="9" id="KW-1185">Reference proteome</keyword>
<dbReference type="Proteomes" id="UP000053660">
    <property type="component" value="Unassembled WGS sequence"/>
</dbReference>
<dbReference type="Pfam" id="PF06628">
    <property type="entry name" value="Catalase-rel"/>
    <property type="match status" value="1"/>
</dbReference>
<dbReference type="OrthoDB" id="6880011at2759"/>
<dbReference type="SUPFAM" id="SSF56634">
    <property type="entry name" value="Heme-dependent catalase-like"/>
    <property type="match status" value="1"/>
</dbReference>
<protein>
    <recommendedName>
        <fullName evidence="7">Catalase immune-responsive domain-containing protein</fullName>
    </recommendedName>
</protein>
<accession>A0A0B1SIX7</accession>
<keyword evidence="2" id="KW-0575">Peroxidase</keyword>
<dbReference type="Gene3D" id="2.40.180.10">
    <property type="entry name" value="Catalase core domain"/>
    <property type="match status" value="1"/>
</dbReference>
<dbReference type="GO" id="GO:0005777">
    <property type="term" value="C:peroxisome"/>
    <property type="evidence" value="ECO:0007669"/>
    <property type="project" value="TreeGrafter"/>
</dbReference>
<dbReference type="InterPro" id="IPR010582">
    <property type="entry name" value="Catalase_immune_responsive"/>
</dbReference>
<dbReference type="EMBL" id="KN571503">
    <property type="protein sequence ID" value="KHJ83846.1"/>
    <property type="molecule type" value="Genomic_DNA"/>
</dbReference>
<dbReference type="GO" id="GO:0046872">
    <property type="term" value="F:metal ion binding"/>
    <property type="evidence" value="ECO:0007669"/>
    <property type="project" value="UniProtKB-KW"/>
</dbReference>
<dbReference type="AlphaFoldDB" id="A0A0B1SIX7"/>
<dbReference type="GO" id="GO:0004096">
    <property type="term" value="F:catalase activity"/>
    <property type="evidence" value="ECO:0007669"/>
    <property type="project" value="InterPro"/>
</dbReference>
<evidence type="ECO:0000256" key="1">
    <source>
        <dbReference type="ARBA" id="ARBA00005329"/>
    </source>
</evidence>
<keyword evidence="3" id="KW-0349">Heme</keyword>
<reference evidence="8 9" key="1">
    <citation type="submission" date="2014-03" db="EMBL/GenBank/DDBJ databases">
        <title>Draft genome of the hookworm Oesophagostomum dentatum.</title>
        <authorList>
            <person name="Mitreva M."/>
        </authorList>
    </citation>
    <scope>NUCLEOTIDE SEQUENCE [LARGE SCALE GENOMIC DNA]</scope>
    <source>
        <strain evidence="8 9">OD-Hann</strain>
    </source>
</reference>
<dbReference type="GO" id="GO:0020037">
    <property type="term" value="F:heme binding"/>
    <property type="evidence" value="ECO:0007669"/>
    <property type="project" value="InterPro"/>
</dbReference>
<comment type="similarity">
    <text evidence="1">Belongs to the catalase family.</text>
</comment>
<dbReference type="GO" id="GO:0042744">
    <property type="term" value="P:hydrogen peroxide catabolic process"/>
    <property type="evidence" value="ECO:0007669"/>
    <property type="project" value="TreeGrafter"/>
</dbReference>
<keyword evidence="4" id="KW-0479">Metal-binding</keyword>
<evidence type="ECO:0000256" key="3">
    <source>
        <dbReference type="ARBA" id="ARBA00022617"/>
    </source>
</evidence>
<dbReference type="PANTHER" id="PTHR11465">
    <property type="entry name" value="CATALASE"/>
    <property type="match status" value="1"/>
</dbReference>
<dbReference type="GO" id="GO:0005739">
    <property type="term" value="C:mitochondrion"/>
    <property type="evidence" value="ECO:0007669"/>
    <property type="project" value="TreeGrafter"/>
</dbReference>
<evidence type="ECO:0000313" key="9">
    <source>
        <dbReference type="Proteomes" id="UP000053660"/>
    </source>
</evidence>
<keyword evidence="5" id="KW-0560">Oxidoreductase</keyword>
<dbReference type="GO" id="GO:0042542">
    <property type="term" value="P:response to hydrogen peroxide"/>
    <property type="evidence" value="ECO:0007669"/>
    <property type="project" value="TreeGrafter"/>
</dbReference>
<keyword evidence="6" id="KW-0408">Iron</keyword>
<evidence type="ECO:0000259" key="7">
    <source>
        <dbReference type="Pfam" id="PF06628"/>
    </source>
</evidence>
<dbReference type="PANTHER" id="PTHR11465:SF9">
    <property type="entry name" value="CATALASE"/>
    <property type="match status" value="1"/>
</dbReference>
<sequence length="111" mass="13118">MQLPINCPYRSPDAPNYYPNSFNGHKECPCSGESKFHVTGDVDRHEFDDDHFEQPRIFYTKVLEDEERARLEENIFNSMKDCLAEVDAGFGNRLRKMIDNYRAEKVSYRDF</sequence>
<dbReference type="InterPro" id="IPR018028">
    <property type="entry name" value="Catalase"/>
</dbReference>
<evidence type="ECO:0000313" key="8">
    <source>
        <dbReference type="EMBL" id="KHJ83846.1"/>
    </source>
</evidence>
<evidence type="ECO:0000256" key="5">
    <source>
        <dbReference type="ARBA" id="ARBA00023002"/>
    </source>
</evidence>
<evidence type="ECO:0000256" key="6">
    <source>
        <dbReference type="ARBA" id="ARBA00023004"/>
    </source>
</evidence>
<evidence type="ECO:0000256" key="2">
    <source>
        <dbReference type="ARBA" id="ARBA00022559"/>
    </source>
</evidence>
<gene>
    <name evidence="8" type="ORF">OESDEN_16449</name>
</gene>
<evidence type="ECO:0000256" key="4">
    <source>
        <dbReference type="ARBA" id="ARBA00022723"/>
    </source>
</evidence>
<name>A0A0B1SIX7_OESDE</name>
<proteinExistence type="inferred from homology"/>
<organism evidence="8 9">
    <name type="scientific">Oesophagostomum dentatum</name>
    <name type="common">Nodular worm</name>
    <dbReference type="NCBI Taxonomy" id="61180"/>
    <lineage>
        <taxon>Eukaryota</taxon>
        <taxon>Metazoa</taxon>
        <taxon>Ecdysozoa</taxon>
        <taxon>Nematoda</taxon>
        <taxon>Chromadorea</taxon>
        <taxon>Rhabditida</taxon>
        <taxon>Rhabditina</taxon>
        <taxon>Rhabditomorpha</taxon>
        <taxon>Strongyloidea</taxon>
        <taxon>Strongylidae</taxon>
        <taxon>Oesophagostomum</taxon>
    </lineage>
</organism>
<dbReference type="InterPro" id="IPR020835">
    <property type="entry name" value="Catalase_sf"/>
</dbReference>